<dbReference type="EC" id="5.3.1.1" evidence="6 11"/>
<dbReference type="PROSITE" id="PS00171">
    <property type="entry name" value="TIM_1"/>
    <property type="match status" value="1"/>
</dbReference>
<dbReference type="GO" id="GO:0005829">
    <property type="term" value="C:cytosol"/>
    <property type="evidence" value="ECO:0007669"/>
    <property type="project" value="TreeGrafter"/>
</dbReference>
<evidence type="ECO:0000256" key="9">
    <source>
        <dbReference type="ARBA" id="ARBA00023152"/>
    </source>
</evidence>
<proteinExistence type="inferred from homology"/>
<comment type="similarity">
    <text evidence="4 11">Belongs to the triosephosphate isomerase family.</text>
</comment>
<dbReference type="SUPFAM" id="SSF51351">
    <property type="entry name" value="Triosephosphate isomerase (TIM)"/>
    <property type="match status" value="1"/>
</dbReference>
<evidence type="ECO:0000256" key="7">
    <source>
        <dbReference type="ARBA" id="ARBA00019397"/>
    </source>
</evidence>
<evidence type="ECO:0000313" key="12">
    <source>
        <dbReference type="EMBL" id="KAJ3626873.1"/>
    </source>
</evidence>
<dbReference type="PANTHER" id="PTHR21139:SF2">
    <property type="entry name" value="TRIOSEPHOSPHATE ISOMERASE"/>
    <property type="match status" value="1"/>
</dbReference>
<evidence type="ECO:0000256" key="11">
    <source>
        <dbReference type="RuleBase" id="RU363013"/>
    </source>
</evidence>
<comment type="catalytic activity">
    <reaction evidence="1 11">
        <text>D-glyceraldehyde 3-phosphate = dihydroxyacetone phosphate</text>
        <dbReference type="Rhea" id="RHEA:18585"/>
        <dbReference type="ChEBI" id="CHEBI:57642"/>
        <dbReference type="ChEBI" id="CHEBI:59776"/>
        <dbReference type="EC" id="5.3.1.1"/>
    </reaction>
</comment>
<accession>A0AA38LZT9</accession>
<dbReference type="Proteomes" id="UP001168821">
    <property type="component" value="Unassembled WGS sequence"/>
</dbReference>
<evidence type="ECO:0000256" key="2">
    <source>
        <dbReference type="ARBA" id="ARBA00004680"/>
    </source>
</evidence>
<evidence type="ECO:0000256" key="1">
    <source>
        <dbReference type="ARBA" id="ARBA00000474"/>
    </source>
</evidence>
<comment type="pathway">
    <text evidence="2 11">Carbohydrate degradation; glycolysis; D-glyceraldehyde 3-phosphate from glycerone phosphate: step 1/1.</text>
</comment>
<keyword evidence="8 11" id="KW-0312">Gluconeogenesis</keyword>
<name>A0AA38LZT9_9CUCU</name>
<dbReference type="GO" id="GO:0006094">
    <property type="term" value="P:gluconeogenesis"/>
    <property type="evidence" value="ECO:0007669"/>
    <property type="project" value="UniProtKB-KW"/>
</dbReference>
<evidence type="ECO:0000256" key="5">
    <source>
        <dbReference type="ARBA" id="ARBA00011738"/>
    </source>
</evidence>
<keyword evidence="10 11" id="KW-0413">Isomerase</keyword>
<dbReference type="PANTHER" id="PTHR21139">
    <property type="entry name" value="TRIOSEPHOSPHATE ISOMERASE"/>
    <property type="match status" value="1"/>
</dbReference>
<keyword evidence="9 11" id="KW-0324">Glycolysis</keyword>
<evidence type="ECO:0000256" key="4">
    <source>
        <dbReference type="ARBA" id="ARBA00007422"/>
    </source>
</evidence>
<dbReference type="InterPro" id="IPR013785">
    <property type="entry name" value="Aldolase_TIM"/>
</dbReference>
<evidence type="ECO:0000256" key="8">
    <source>
        <dbReference type="ARBA" id="ARBA00022432"/>
    </source>
</evidence>
<comment type="subunit">
    <text evidence="5">Homodimer.</text>
</comment>
<dbReference type="GO" id="GO:0046166">
    <property type="term" value="P:glyceraldehyde-3-phosphate biosynthetic process"/>
    <property type="evidence" value="ECO:0007669"/>
    <property type="project" value="TreeGrafter"/>
</dbReference>
<comment type="caution">
    <text evidence="12">The sequence shown here is derived from an EMBL/GenBank/DDBJ whole genome shotgun (WGS) entry which is preliminary data.</text>
</comment>
<dbReference type="GO" id="GO:0004807">
    <property type="term" value="F:triose-phosphate isomerase activity"/>
    <property type="evidence" value="ECO:0007669"/>
    <property type="project" value="UniProtKB-EC"/>
</dbReference>
<dbReference type="InterPro" id="IPR000652">
    <property type="entry name" value="Triosephosphate_isomerase"/>
</dbReference>
<dbReference type="GO" id="GO:0006096">
    <property type="term" value="P:glycolytic process"/>
    <property type="evidence" value="ECO:0007669"/>
    <property type="project" value="UniProtKB-KW"/>
</dbReference>
<protein>
    <recommendedName>
        <fullName evidence="7 11">Triosephosphate isomerase</fullName>
        <ecNumber evidence="6 11">5.3.1.1</ecNumber>
    </recommendedName>
</protein>
<evidence type="ECO:0000256" key="6">
    <source>
        <dbReference type="ARBA" id="ARBA00011940"/>
    </source>
</evidence>
<dbReference type="InterPro" id="IPR022896">
    <property type="entry name" value="TrioseP_Isoase_bac/euk"/>
</dbReference>
<dbReference type="EMBL" id="JALNTZ010001340">
    <property type="protein sequence ID" value="KAJ3626873.1"/>
    <property type="molecule type" value="Genomic_DNA"/>
</dbReference>
<evidence type="ECO:0000256" key="3">
    <source>
        <dbReference type="ARBA" id="ARBA00004742"/>
    </source>
</evidence>
<organism evidence="12 13">
    <name type="scientific">Zophobas morio</name>
    <dbReference type="NCBI Taxonomy" id="2755281"/>
    <lineage>
        <taxon>Eukaryota</taxon>
        <taxon>Metazoa</taxon>
        <taxon>Ecdysozoa</taxon>
        <taxon>Arthropoda</taxon>
        <taxon>Hexapoda</taxon>
        <taxon>Insecta</taxon>
        <taxon>Pterygota</taxon>
        <taxon>Neoptera</taxon>
        <taxon>Endopterygota</taxon>
        <taxon>Coleoptera</taxon>
        <taxon>Polyphaga</taxon>
        <taxon>Cucujiformia</taxon>
        <taxon>Tenebrionidae</taxon>
        <taxon>Zophobas</taxon>
    </lineage>
</organism>
<dbReference type="PROSITE" id="PS51440">
    <property type="entry name" value="TIM_2"/>
    <property type="match status" value="1"/>
</dbReference>
<dbReference type="Gene3D" id="3.20.20.70">
    <property type="entry name" value="Aldolase class I"/>
    <property type="match status" value="1"/>
</dbReference>
<evidence type="ECO:0000256" key="10">
    <source>
        <dbReference type="ARBA" id="ARBA00023235"/>
    </source>
</evidence>
<keyword evidence="13" id="KW-1185">Reference proteome</keyword>
<dbReference type="Pfam" id="PF00121">
    <property type="entry name" value="TIM"/>
    <property type="match status" value="1"/>
</dbReference>
<gene>
    <name evidence="12" type="ORF">Zmor_004221</name>
</gene>
<reference evidence="12" key="1">
    <citation type="journal article" date="2023" name="G3 (Bethesda)">
        <title>Whole genome assemblies of Zophobas morio and Tenebrio molitor.</title>
        <authorList>
            <person name="Kaur S."/>
            <person name="Stinson S.A."/>
            <person name="diCenzo G.C."/>
        </authorList>
    </citation>
    <scope>NUCLEOTIDE SEQUENCE</scope>
    <source>
        <strain evidence="12">QUZm001</strain>
    </source>
</reference>
<sequence>MKRKFFVAGNWKMNGSTSFNEDLINFFNQAEIRDQNVEIGVAVPSVYLSNIVNNLRKDWFVAAQNCFKNEKGAYTGEISCHMLKDIGVNWSIIGHSERRIIFNESDELVGEKCEYLLSQGMKVILCVGELRSERESGETKQVCLRQLKAATEKLKDWSNLVIAYEPVWAIGTGKVATPEEAQEVHKVIREWLRTSVSATVAESMSIVYGGSVKAENCVDLGKMEDIDGFLVGGACKYM</sequence>
<dbReference type="GO" id="GO:0019563">
    <property type="term" value="P:glycerol catabolic process"/>
    <property type="evidence" value="ECO:0007669"/>
    <property type="project" value="TreeGrafter"/>
</dbReference>
<dbReference type="InterPro" id="IPR035990">
    <property type="entry name" value="TIM_sf"/>
</dbReference>
<comment type="pathway">
    <text evidence="3 11">Carbohydrate biosynthesis; gluconeogenesis.</text>
</comment>
<dbReference type="FunFam" id="3.20.20.70:FF:000025">
    <property type="entry name" value="Triosephosphate isomerase"/>
    <property type="match status" value="1"/>
</dbReference>
<evidence type="ECO:0000313" key="13">
    <source>
        <dbReference type="Proteomes" id="UP001168821"/>
    </source>
</evidence>
<dbReference type="NCBIfam" id="TIGR00419">
    <property type="entry name" value="tim"/>
    <property type="match status" value="1"/>
</dbReference>
<dbReference type="CDD" id="cd00311">
    <property type="entry name" value="TIM"/>
    <property type="match status" value="1"/>
</dbReference>
<dbReference type="InterPro" id="IPR020861">
    <property type="entry name" value="Triosephosphate_isomerase_AS"/>
</dbReference>
<dbReference type="AlphaFoldDB" id="A0AA38LZT9"/>
<dbReference type="HAMAP" id="MF_00147_B">
    <property type="entry name" value="TIM_B"/>
    <property type="match status" value="1"/>
</dbReference>